<keyword evidence="3" id="KW-0813">Transport</keyword>
<protein>
    <submittedName>
        <fullName evidence="8">Solute carrier family 35 member f2</fullName>
    </submittedName>
</protein>
<evidence type="ECO:0000256" key="4">
    <source>
        <dbReference type="ARBA" id="ARBA00022692"/>
    </source>
</evidence>
<keyword evidence="4 7" id="KW-0812">Transmembrane</keyword>
<dbReference type="AlphaFoldDB" id="A0A830DG13"/>
<accession>A0A830DG13</accession>
<feature type="transmembrane region" description="Helical" evidence="7">
    <location>
        <begin position="116"/>
        <end position="134"/>
    </location>
</feature>
<evidence type="ECO:0000256" key="6">
    <source>
        <dbReference type="ARBA" id="ARBA00023136"/>
    </source>
</evidence>
<keyword evidence="9" id="KW-1185">Reference proteome</keyword>
<dbReference type="InterPro" id="IPR009262">
    <property type="entry name" value="SLC35_F1/F2/F6"/>
</dbReference>
<dbReference type="PANTHER" id="PTHR14233:SF18">
    <property type="entry name" value="OS05G0444300 PROTEIN"/>
    <property type="match status" value="1"/>
</dbReference>
<evidence type="ECO:0000256" key="7">
    <source>
        <dbReference type="SAM" id="Phobius"/>
    </source>
</evidence>
<evidence type="ECO:0000256" key="3">
    <source>
        <dbReference type="ARBA" id="ARBA00022448"/>
    </source>
</evidence>
<evidence type="ECO:0000313" key="9">
    <source>
        <dbReference type="Proteomes" id="UP000653305"/>
    </source>
</evidence>
<dbReference type="InterPro" id="IPR052221">
    <property type="entry name" value="SLC35F_Transporter"/>
</dbReference>
<comment type="caution">
    <text evidence="8">The sequence shown here is derived from an EMBL/GenBank/DDBJ whole genome shotgun (WGS) entry which is preliminary data.</text>
</comment>
<name>A0A830DG13_9LAMI</name>
<dbReference type="Pfam" id="PF06027">
    <property type="entry name" value="SLC35F"/>
    <property type="match status" value="1"/>
</dbReference>
<dbReference type="GO" id="GO:0016020">
    <property type="term" value="C:membrane"/>
    <property type="evidence" value="ECO:0007669"/>
    <property type="project" value="UniProtKB-SubCell"/>
</dbReference>
<dbReference type="PANTHER" id="PTHR14233">
    <property type="entry name" value="DUF914-RELATED"/>
    <property type="match status" value="1"/>
</dbReference>
<dbReference type="GO" id="GO:0022857">
    <property type="term" value="F:transmembrane transporter activity"/>
    <property type="evidence" value="ECO:0007669"/>
    <property type="project" value="InterPro"/>
</dbReference>
<gene>
    <name evidence="8" type="ORF">PHJA_002828400</name>
</gene>
<evidence type="ECO:0000313" key="8">
    <source>
        <dbReference type="EMBL" id="GFQ06844.1"/>
    </source>
</evidence>
<proteinExistence type="inferred from homology"/>
<evidence type="ECO:0000256" key="2">
    <source>
        <dbReference type="ARBA" id="ARBA00007863"/>
    </source>
</evidence>
<feature type="transmembrane region" description="Helical" evidence="7">
    <location>
        <begin position="79"/>
        <end position="96"/>
    </location>
</feature>
<sequence>MGDHSYTDIPGHEIFQVAFFRCSIFVAGPSLVLLSDARVGGGGGEIRHMINDAVTQENCSFFIFVIQGFCVKKKDLTEVIAMIGLFGMLISASEIPVLERKALQSINWSDGLMSSYAAYAVASFLFYTLALFVLKISGATLFNLSLLTSDIWAVAVRTFIYKQKVINIYYMIYCVSV</sequence>
<evidence type="ECO:0000256" key="1">
    <source>
        <dbReference type="ARBA" id="ARBA00004141"/>
    </source>
</evidence>
<comment type="subcellular location">
    <subcellularLocation>
        <location evidence="1">Membrane</location>
        <topology evidence="1">Multi-pass membrane protein</topology>
    </subcellularLocation>
</comment>
<organism evidence="8 9">
    <name type="scientific">Phtheirospermum japonicum</name>
    <dbReference type="NCBI Taxonomy" id="374723"/>
    <lineage>
        <taxon>Eukaryota</taxon>
        <taxon>Viridiplantae</taxon>
        <taxon>Streptophyta</taxon>
        <taxon>Embryophyta</taxon>
        <taxon>Tracheophyta</taxon>
        <taxon>Spermatophyta</taxon>
        <taxon>Magnoliopsida</taxon>
        <taxon>eudicotyledons</taxon>
        <taxon>Gunneridae</taxon>
        <taxon>Pentapetalae</taxon>
        <taxon>asterids</taxon>
        <taxon>lamiids</taxon>
        <taxon>Lamiales</taxon>
        <taxon>Orobanchaceae</taxon>
        <taxon>Orobanchaceae incertae sedis</taxon>
        <taxon>Phtheirospermum</taxon>
    </lineage>
</organism>
<dbReference type="OrthoDB" id="429955at2759"/>
<keyword evidence="5 7" id="KW-1133">Transmembrane helix</keyword>
<keyword evidence="6 7" id="KW-0472">Membrane</keyword>
<feature type="transmembrane region" description="Helical" evidence="7">
    <location>
        <begin position="141"/>
        <end position="161"/>
    </location>
</feature>
<evidence type="ECO:0000256" key="5">
    <source>
        <dbReference type="ARBA" id="ARBA00022989"/>
    </source>
</evidence>
<dbReference type="EMBL" id="BMAC01001323">
    <property type="protein sequence ID" value="GFQ06844.1"/>
    <property type="molecule type" value="Genomic_DNA"/>
</dbReference>
<dbReference type="Proteomes" id="UP000653305">
    <property type="component" value="Unassembled WGS sequence"/>
</dbReference>
<reference evidence="8" key="1">
    <citation type="submission" date="2020-07" db="EMBL/GenBank/DDBJ databases">
        <title>Ethylene signaling mediates host invasion by parasitic plants.</title>
        <authorList>
            <person name="Yoshida S."/>
        </authorList>
    </citation>
    <scope>NUCLEOTIDE SEQUENCE</scope>
    <source>
        <strain evidence="8">Okayama</strain>
    </source>
</reference>
<comment type="similarity">
    <text evidence="2">Belongs to the SLC35F solute transporter family.</text>
</comment>